<dbReference type="HOGENOM" id="CLU_011554_1_0_1"/>
<dbReference type="Gene3D" id="1.25.40.10">
    <property type="entry name" value="Tetratricopeptide repeat domain"/>
    <property type="match status" value="3"/>
</dbReference>
<dbReference type="GO" id="GO:0000354">
    <property type="term" value="P:cis assembly of pre-catalytic spliceosome"/>
    <property type="evidence" value="ECO:0007669"/>
    <property type="project" value="EnsemblFungi"/>
</dbReference>
<sequence>MSTTDPISREENGKEQVSAEQILQEVYTRRKQLKVKNATKVDILDLEELKEYQGKKRTEFETYLRRNRLDVGQWMRYALFEVEQHDIRRARSVFERALLVNNSYIPLWIRYIDAELKLKCINHARNLLDRAITTLPRVDKLWYKYLFVEESLQNWDVVRSLFRKWCSLEPGINAWKSYVDFETRQNNWNNVREVYSKYVAIHPKVATWLSWVKFEMVHGDVSTIRTVFSLGSDVLNEYEKTDPGFKEDCIEFAIAFANWEASQMEYDRSRAIYKILIDKWPNDGKLQSGMIDFEKQFGDVSTMEESVVYKRKKEYETLLTNSPQDYDLWWMYLDLLEENFPQELLLGFKKSVNNTQPSSNVKDVNWKRYIYLWVRYLAYIELSINDIVSCRNLFKKLINEIIPHKSFTFGKIWIMYSEFEIRQNDIGTARKILGRSLGLCPKPKVFRRYIEIEISLREFDRVRRLYEKFLEFDPSNLKTWIAYAELEQNLDDEERARSIFNILLDDANDVISMSDSSKVIVIKRFIEFETDMEEYNNARELYEHYLQLSNFSPEVWTSYAMYESATPTDDQLKALREKMDENEDEEVDFKIEEVNKERCRAIFERALKYFKEQDDKPKRILMLEALKGYEDEYGDSHTRQETSKRMPQEVKKTVMEDGIEREFIDYVFPDDSKLNPKASKFLALAQKWNQEQNGETERA</sequence>
<evidence type="ECO:0000256" key="8">
    <source>
        <dbReference type="ARBA" id="ARBA00039167"/>
    </source>
</evidence>
<dbReference type="GO" id="GO:0000974">
    <property type="term" value="C:Prp19 complex"/>
    <property type="evidence" value="ECO:0007669"/>
    <property type="project" value="EnsemblFungi"/>
</dbReference>
<dbReference type="SMART" id="SM00386">
    <property type="entry name" value="HAT"/>
    <property type="match status" value="12"/>
</dbReference>
<keyword evidence="3" id="KW-0507">mRNA processing</keyword>
<dbReference type="eggNOG" id="KOG1915">
    <property type="taxonomic scope" value="Eukaryota"/>
</dbReference>
<dbReference type="GO" id="GO:0071008">
    <property type="term" value="C:U2-type post-mRNA release spliceosomal complex"/>
    <property type="evidence" value="ECO:0007669"/>
    <property type="project" value="EnsemblFungi"/>
</dbReference>
<proteinExistence type="inferred from homology"/>
<dbReference type="GO" id="GO:0071011">
    <property type="term" value="C:precatalytic spliceosome"/>
    <property type="evidence" value="ECO:0007669"/>
    <property type="project" value="TreeGrafter"/>
</dbReference>
<keyword evidence="6" id="KW-0508">mRNA splicing</keyword>
<feature type="domain" description="Pre-mRNA-splicing factor Syf1-like N-terminal HAT-repeats" evidence="9">
    <location>
        <begin position="314"/>
        <end position="474"/>
    </location>
</feature>
<evidence type="ECO:0000256" key="4">
    <source>
        <dbReference type="ARBA" id="ARBA00022728"/>
    </source>
</evidence>
<dbReference type="OrthoDB" id="541719at2759"/>
<dbReference type="RefSeq" id="XP_003675689.1">
    <property type="nucleotide sequence ID" value="XM_003675641.1"/>
</dbReference>
<keyword evidence="5" id="KW-0677">Repeat</keyword>
<dbReference type="InterPro" id="IPR045075">
    <property type="entry name" value="Syf1-like"/>
</dbReference>
<evidence type="ECO:0000256" key="2">
    <source>
        <dbReference type="ARBA" id="ARBA00008644"/>
    </source>
</evidence>
<reference key="2">
    <citation type="submission" date="2011-08" db="EMBL/GenBank/DDBJ databases">
        <title>Genome sequence of Naumovozyma castellii.</title>
        <authorList>
            <person name="Gordon J.L."/>
            <person name="Armisen D."/>
            <person name="Proux-Wera E."/>
            <person name="OhEigeartaigh S.S."/>
            <person name="Byrne K.P."/>
            <person name="Wolfe K.H."/>
        </authorList>
    </citation>
    <scope>NUCLEOTIDE SEQUENCE</scope>
    <source>
        <strain>Type strain:CBS 4309</strain>
    </source>
</reference>
<evidence type="ECO:0000256" key="6">
    <source>
        <dbReference type="ARBA" id="ARBA00023187"/>
    </source>
</evidence>
<dbReference type="InterPro" id="IPR003107">
    <property type="entry name" value="HAT"/>
</dbReference>
<protein>
    <recommendedName>
        <fullName evidence="8">Pre-mRNA-splicing factor CLF1</fullName>
    </recommendedName>
</protein>
<dbReference type="EMBL" id="HE576754">
    <property type="protein sequence ID" value="CCC69324.1"/>
    <property type="molecule type" value="Genomic_DNA"/>
</dbReference>
<evidence type="ECO:0000313" key="10">
    <source>
        <dbReference type="EMBL" id="CCC69324.1"/>
    </source>
</evidence>
<dbReference type="GO" id="GO:0006270">
    <property type="term" value="P:DNA replication initiation"/>
    <property type="evidence" value="ECO:0007669"/>
    <property type="project" value="EnsemblFungi"/>
</dbReference>
<dbReference type="AlphaFoldDB" id="G0VCW3"/>
<dbReference type="GO" id="GO:0071006">
    <property type="term" value="C:U2-type catalytic step 1 spliceosome"/>
    <property type="evidence" value="ECO:0007669"/>
    <property type="project" value="EnsemblFungi"/>
</dbReference>
<dbReference type="GO" id="GO:0071007">
    <property type="term" value="C:U2-type catalytic step 2 spliceosome"/>
    <property type="evidence" value="ECO:0007669"/>
    <property type="project" value="EnsemblFungi"/>
</dbReference>
<accession>G0VCW3</accession>
<evidence type="ECO:0000256" key="3">
    <source>
        <dbReference type="ARBA" id="ARBA00022664"/>
    </source>
</evidence>
<keyword evidence="7" id="KW-0539">Nucleus</keyword>
<dbReference type="Pfam" id="PF23233">
    <property type="entry name" value="HAT_Syf1_CNRKL1_N"/>
    <property type="match status" value="2"/>
</dbReference>
<feature type="domain" description="Pre-mRNA-splicing factor Syf1-like N-terminal HAT-repeats" evidence="9">
    <location>
        <begin position="58"/>
        <end position="204"/>
    </location>
</feature>
<dbReference type="OMA" id="HIKVWIS"/>
<dbReference type="GO" id="GO:0003688">
    <property type="term" value="F:DNA replication origin binding"/>
    <property type="evidence" value="ECO:0007669"/>
    <property type="project" value="EnsemblFungi"/>
</dbReference>
<dbReference type="Proteomes" id="UP000001640">
    <property type="component" value="Chromosome 3"/>
</dbReference>
<dbReference type="InParanoid" id="G0VCW3"/>
<keyword evidence="4" id="KW-0747">Spliceosome</keyword>
<evidence type="ECO:0000256" key="7">
    <source>
        <dbReference type="ARBA" id="ARBA00023242"/>
    </source>
</evidence>
<reference evidence="10 11" key="1">
    <citation type="journal article" date="2011" name="Proc. Natl. Acad. Sci. U.S.A.">
        <title>Evolutionary erosion of yeast sex chromosomes by mating-type switching accidents.</title>
        <authorList>
            <person name="Gordon J.L."/>
            <person name="Armisen D."/>
            <person name="Proux-Wera E."/>
            <person name="Oheigeartaigh S.S."/>
            <person name="Byrne K.P."/>
            <person name="Wolfe K.H."/>
        </authorList>
    </citation>
    <scope>NUCLEOTIDE SEQUENCE [LARGE SCALE GENOMIC DNA]</scope>
    <source>
        <strain evidence="11">ATCC 76901 / BCRC 22586 / CBS 4309 / NBRC 1992 / NRRL Y-12630</strain>
    </source>
</reference>
<evidence type="ECO:0000313" key="11">
    <source>
        <dbReference type="Proteomes" id="UP000001640"/>
    </source>
</evidence>
<keyword evidence="11" id="KW-1185">Reference proteome</keyword>
<dbReference type="KEGG" id="ncs:NCAS_0C03340"/>
<comment type="subcellular location">
    <subcellularLocation>
        <location evidence="1">Nucleus</location>
    </subcellularLocation>
</comment>
<dbReference type="GO" id="GO:0000785">
    <property type="term" value="C:chromatin"/>
    <property type="evidence" value="ECO:0007669"/>
    <property type="project" value="EnsemblFungi"/>
</dbReference>
<dbReference type="PANTHER" id="PTHR11246:SF3">
    <property type="entry name" value="CROOKED NECK-LIKE PROTEIN 1"/>
    <property type="match status" value="1"/>
</dbReference>
<evidence type="ECO:0000256" key="5">
    <source>
        <dbReference type="ARBA" id="ARBA00022737"/>
    </source>
</evidence>
<dbReference type="SUPFAM" id="SSF48452">
    <property type="entry name" value="TPR-like"/>
    <property type="match status" value="2"/>
</dbReference>
<dbReference type="InterPro" id="IPR055433">
    <property type="entry name" value="HAT_Syf1-like_N"/>
</dbReference>
<gene>
    <name evidence="10" type="primary">NCAS0C03340</name>
    <name evidence="10" type="ordered locus">NCAS_0C03340</name>
</gene>
<dbReference type="FunCoup" id="G0VCW3">
    <property type="interactions" value="1175"/>
</dbReference>
<dbReference type="GeneID" id="96902906"/>
<dbReference type="STRING" id="1064592.G0VCW3"/>
<name>G0VCW3_NAUCA</name>
<dbReference type="InterPro" id="IPR011990">
    <property type="entry name" value="TPR-like_helical_dom_sf"/>
</dbReference>
<comment type="similarity">
    <text evidence="2">Belongs to the crooked-neck family.</text>
</comment>
<dbReference type="GO" id="GO:0003682">
    <property type="term" value="F:chromatin binding"/>
    <property type="evidence" value="ECO:0007669"/>
    <property type="project" value="EnsemblFungi"/>
</dbReference>
<organism evidence="10 11">
    <name type="scientific">Naumovozyma castellii</name>
    <name type="common">Yeast</name>
    <name type="synonym">Saccharomyces castellii</name>
    <dbReference type="NCBI Taxonomy" id="27288"/>
    <lineage>
        <taxon>Eukaryota</taxon>
        <taxon>Fungi</taxon>
        <taxon>Dikarya</taxon>
        <taxon>Ascomycota</taxon>
        <taxon>Saccharomycotina</taxon>
        <taxon>Saccharomycetes</taxon>
        <taxon>Saccharomycetales</taxon>
        <taxon>Saccharomycetaceae</taxon>
        <taxon>Naumovozyma</taxon>
    </lineage>
</organism>
<dbReference type="GO" id="GO:0071004">
    <property type="term" value="C:U2-type prespliceosome"/>
    <property type="evidence" value="ECO:0007669"/>
    <property type="project" value="EnsemblFungi"/>
</dbReference>
<dbReference type="PANTHER" id="PTHR11246">
    <property type="entry name" value="PRE-MRNA SPLICING FACTOR"/>
    <property type="match status" value="1"/>
</dbReference>
<evidence type="ECO:0000256" key="1">
    <source>
        <dbReference type="ARBA" id="ARBA00004123"/>
    </source>
</evidence>
<evidence type="ECO:0000259" key="9">
    <source>
        <dbReference type="Pfam" id="PF23233"/>
    </source>
</evidence>